<evidence type="ECO:0000313" key="2">
    <source>
        <dbReference type="EMBL" id="EPQ55759.1"/>
    </source>
</evidence>
<dbReference type="HOGENOM" id="CLU_021768_2_4_1"/>
<dbReference type="PANTHER" id="PTHR21310:SF39">
    <property type="entry name" value="AMINOGLYCOSIDE PHOSPHOTRANSFERASE DOMAIN-CONTAINING PROTEIN"/>
    <property type="match status" value="1"/>
</dbReference>
<gene>
    <name evidence="2" type="ORF">GLOTRDRAFT_128976</name>
</gene>
<dbReference type="InterPro" id="IPR011009">
    <property type="entry name" value="Kinase-like_dom_sf"/>
</dbReference>
<dbReference type="Gene3D" id="3.90.1200.10">
    <property type="match status" value="1"/>
</dbReference>
<dbReference type="OMA" id="DHIDGEM"/>
<proteinExistence type="predicted"/>
<organism evidence="2 3">
    <name type="scientific">Gloeophyllum trabeum (strain ATCC 11539 / FP-39264 / Madison 617)</name>
    <name type="common">Brown rot fungus</name>
    <dbReference type="NCBI Taxonomy" id="670483"/>
    <lineage>
        <taxon>Eukaryota</taxon>
        <taxon>Fungi</taxon>
        <taxon>Dikarya</taxon>
        <taxon>Basidiomycota</taxon>
        <taxon>Agaricomycotina</taxon>
        <taxon>Agaricomycetes</taxon>
        <taxon>Gloeophyllales</taxon>
        <taxon>Gloeophyllaceae</taxon>
        <taxon>Gloeophyllum</taxon>
    </lineage>
</organism>
<dbReference type="RefSeq" id="XP_007865801.1">
    <property type="nucleotide sequence ID" value="XM_007867610.1"/>
</dbReference>
<dbReference type="Pfam" id="PF01636">
    <property type="entry name" value="APH"/>
    <property type="match status" value="1"/>
</dbReference>
<dbReference type="KEGG" id="gtr:GLOTRDRAFT_128976"/>
<dbReference type="OrthoDB" id="4177236at2759"/>
<name>S7RRX3_GLOTA</name>
<reference evidence="2 3" key="1">
    <citation type="journal article" date="2012" name="Science">
        <title>The Paleozoic origin of enzymatic lignin decomposition reconstructed from 31 fungal genomes.</title>
        <authorList>
            <person name="Floudas D."/>
            <person name="Binder M."/>
            <person name="Riley R."/>
            <person name="Barry K."/>
            <person name="Blanchette R.A."/>
            <person name="Henrissat B."/>
            <person name="Martinez A.T."/>
            <person name="Otillar R."/>
            <person name="Spatafora J.W."/>
            <person name="Yadav J.S."/>
            <person name="Aerts A."/>
            <person name="Benoit I."/>
            <person name="Boyd A."/>
            <person name="Carlson A."/>
            <person name="Copeland A."/>
            <person name="Coutinho P.M."/>
            <person name="de Vries R.P."/>
            <person name="Ferreira P."/>
            <person name="Findley K."/>
            <person name="Foster B."/>
            <person name="Gaskell J."/>
            <person name="Glotzer D."/>
            <person name="Gorecki P."/>
            <person name="Heitman J."/>
            <person name="Hesse C."/>
            <person name="Hori C."/>
            <person name="Igarashi K."/>
            <person name="Jurgens J.A."/>
            <person name="Kallen N."/>
            <person name="Kersten P."/>
            <person name="Kohler A."/>
            <person name="Kuees U."/>
            <person name="Kumar T.K.A."/>
            <person name="Kuo A."/>
            <person name="LaButti K."/>
            <person name="Larrondo L.F."/>
            <person name="Lindquist E."/>
            <person name="Ling A."/>
            <person name="Lombard V."/>
            <person name="Lucas S."/>
            <person name="Lundell T."/>
            <person name="Martin R."/>
            <person name="McLaughlin D.J."/>
            <person name="Morgenstern I."/>
            <person name="Morin E."/>
            <person name="Murat C."/>
            <person name="Nagy L.G."/>
            <person name="Nolan M."/>
            <person name="Ohm R.A."/>
            <person name="Patyshakuliyeva A."/>
            <person name="Rokas A."/>
            <person name="Ruiz-Duenas F.J."/>
            <person name="Sabat G."/>
            <person name="Salamov A."/>
            <person name="Samejima M."/>
            <person name="Schmutz J."/>
            <person name="Slot J.C."/>
            <person name="St John F."/>
            <person name="Stenlid J."/>
            <person name="Sun H."/>
            <person name="Sun S."/>
            <person name="Syed K."/>
            <person name="Tsang A."/>
            <person name="Wiebenga A."/>
            <person name="Young D."/>
            <person name="Pisabarro A."/>
            <person name="Eastwood D.C."/>
            <person name="Martin F."/>
            <person name="Cullen D."/>
            <person name="Grigoriev I.V."/>
            <person name="Hibbett D.S."/>
        </authorList>
    </citation>
    <scope>NUCLEOTIDE SEQUENCE [LARGE SCALE GENOMIC DNA]</scope>
    <source>
        <strain evidence="2 3">ATCC 11539</strain>
    </source>
</reference>
<dbReference type="AlphaFoldDB" id="S7RRX3"/>
<keyword evidence="3" id="KW-1185">Reference proteome</keyword>
<dbReference type="EMBL" id="KB469301">
    <property type="protein sequence ID" value="EPQ55759.1"/>
    <property type="molecule type" value="Genomic_DNA"/>
</dbReference>
<dbReference type="eggNOG" id="ENOG502SHYW">
    <property type="taxonomic scope" value="Eukaryota"/>
</dbReference>
<dbReference type="PANTHER" id="PTHR21310">
    <property type="entry name" value="AMINOGLYCOSIDE PHOSPHOTRANSFERASE-RELATED-RELATED"/>
    <property type="match status" value="1"/>
</dbReference>
<dbReference type="InterPro" id="IPR051678">
    <property type="entry name" value="AGP_Transferase"/>
</dbReference>
<evidence type="ECO:0000259" key="1">
    <source>
        <dbReference type="Pfam" id="PF01636"/>
    </source>
</evidence>
<dbReference type="SUPFAM" id="SSF56112">
    <property type="entry name" value="Protein kinase-like (PK-like)"/>
    <property type="match status" value="1"/>
</dbReference>
<evidence type="ECO:0000313" key="3">
    <source>
        <dbReference type="Proteomes" id="UP000030669"/>
    </source>
</evidence>
<accession>S7RRX3</accession>
<feature type="domain" description="Aminoglycoside phosphotransferase" evidence="1">
    <location>
        <begin position="141"/>
        <end position="301"/>
    </location>
</feature>
<protein>
    <recommendedName>
        <fullName evidence="1">Aminoglycoside phosphotransferase domain-containing protein</fullName>
    </recommendedName>
</protein>
<dbReference type="GeneID" id="19301829"/>
<sequence>MAANYDVECFAVSATTNDNVDNLLAWIVDTFAPITATRAEISSFRLQSFLHSLLDVIAACFALPNATRTPDVDEEVSKLTSYEDIRSLLRGDLAEKWDANLKHRLLADHAQYVTVHRITPSLILKEGSACGPSERATMEYVLQHTTIPVPRVHCPDQPHLIMDHIEGEMLSECWDQLSSFMQFRIACTLRLYVRQLQNLKSQHVGDVESGYAGGIFFDGSWYGPFDSVKRFRQFCEWIAFEGWRPFACAARLNQRPIPPLPNSCSDWAPVFTHGDLNPSNILLSKDGVLWVIDWGEAGFYPSCMETLVMRHHDTVVHAEDHPPSWKRYREFIAGIATKEEQEFWGHFHTAIHRFPGRDIQ</sequence>
<dbReference type="Proteomes" id="UP000030669">
    <property type="component" value="Unassembled WGS sequence"/>
</dbReference>
<dbReference type="InterPro" id="IPR002575">
    <property type="entry name" value="Aminoglycoside_PTrfase"/>
</dbReference>